<accession>A0A653C0Y2</accession>
<sequence>MRVNANYDGSTHDSFIWRNNTYLIPIWSQIIWEQIEILGDSGDPQQPWLMTSFSNTIAIYATKEYGSLLKIRFCCLAKESVEE</sequence>
<evidence type="ECO:0000313" key="2">
    <source>
        <dbReference type="Proteomes" id="UP000410492"/>
    </source>
</evidence>
<proteinExistence type="predicted"/>
<reference evidence="1 2" key="1">
    <citation type="submission" date="2019-01" db="EMBL/GenBank/DDBJ databases">
        <authorList>
            <person name="Sayadi A."/>
        </authorList>
    </citation>
    <scope>NUCLEOTIDE SEQUENCE [LARGE SCALE GENOMIC DNA]</scope>
</reference>
<name>A0A653C0Y2_CALMS</name>
<keyword evidence="2" id="KW-1185">Reference proteome</keyword>
<dbReference type="EMBL" id="CAACVG010006773">
    <property type="protein sequence ID" value="VEN41577.1"/>
    <property type="molecule type" value="Genomic_DNA"/>
</dbReference>
<protein>
    <submittedName>
        <fullName evidence="1">Uncharacterized protein</fullName>
    </submittedName>
</protein>
<dbReference type="AlphaFoldDB" id="A0A653C0Y2"/>
<gene>
    <name evidence="1" type="ORF">CALMAC_LOCUS5350</name>
</gene>
<organism evidence="1 2">
    <name type="scientific">Callosobruchus maculatus</name>
    <name type="common">Southern cowpea weevil</name>
    <name type="synonym">Pulse bruchid</name>
    <dbReference type="NCBI Taxonomy" id="64391"/>
    <lineage>
        <taxon>Eukaryota</taxon>
        <taxon>Metazoa</taxon>
        <taxon>Ecdysozoa</taxon>
        <taxon>Arthropoda</taxon>
        <taxon>Hexapoda</taxon>
        <taxon>Insecta</taxon>
        <taxon>Pterygota</taxon>
        <taxon>Neoptera</taxon>
        <taxon>Endopterygota</taxon>
        <taxon>Coleoptera</taxon>
        <taxon>Polyphaga</taxon>
        <taxon>Cucujiformia</taxon>
        <taxon>Chrysomeloidea</taxon>
        <taxon>Chrysomelidae</taxon>
        <taxon>Bruchinae</taxon>
        <taxon>Bruchini</taxon>
        <taxon>Callosobruchus</taxon>
    </lineage>
</organism>
<evidence type="ECO:0000313" key="1">
    <source>
        <dbReference type="EMBL" id="VEN41577.1"/>
    </source>
</evidence>
<dbReference type="OrthoDB" id="6723683at2759"/>
<dbReference type="Proteomes" id="UP000410492">
    <property type="component" value="Unassembled WGS sequence"/>
</dbReference>